<dbReference type="Gene3D" id="3.90.550.10">
    <property type="entry name" value="Spore Coat Polysaccharide Biosynthesis Protein SpsA, Chain A"/>
    <property type="match status" value="1"/>
</dbReference>
<evidence type="ECO:0000313" key="1">
    <source>
        <dbReference type="EMBL" id="SDY35579.1"/>
    </source>
</evidence>
<dbReference type="Proteomes" id="UP000199035">
    <property type="component" value="Unassembled WGS sequence"/>
</dbReference>
<dbReference type="RefSeq" id="WP_092689585.1">
    <property type="nucleotide sequence ID" value="NZ_FNPK01000008.1"/>
</dbReference>
<keyword evidence="2" id="KW-1185">Reference proteome</keyword>
<accession>A0A1H3J7Q0</accession>
<protein>
    <recommendedName>
        <fullName evidence="3">Glycosyltransferase like family protein</fullName>
    </recommendedName>
</protein>
<dbReference type="EMBL" id="FNPK01000008">
    <property type="protein sequence ID" value="SDY35579.1"/>
    <property type="molecule type" value="Genomic_DNA"/>
</dbReference>
<sequence>MNKVTRNFKNKFKYEFYTLVTDFNEYKEMVNSAKIFGFDNDVNFNYFDNTVLNEFDGFDAINYSIKNSQSKYIVVCHQDIVFKFDDREKLDFVLENLDIVDPNWGVAGNAGLNEFGELGICITDPNGYVRQVKKEFPFLVGYLDENFIIINNSKNLACSIDLGGFHFYGLDLCQNANSLGLKCYVIDFHIFHKSIGNVNKAYIDLKKKFINKIQNNKKSKFYYTTTTKFFVSSFKILNLLMNFKNIIINYSVFLLKLIRDMRG</sequence>
<reference evidence="2" key="1">
    <citation type="submission" date="2016-10" db="EMBL/GenBank/DDBJ databases">
        <authorList>
            <person name="Varghese N."/>
            <person name="Submissions S."/>
        </authorList>
    </citation>
    <scope>NUCLEOTIDE SEQUENCE [LARGE SCALE GENOMIC DNA]</scope>
    <source>
        <strain evidence="2">ANC 5109</strain>
    </source>
</reference>
<evidence type="ECO:0000313" key="2">
    <source>
        <dbReference type="Proteomes" id="UP000199035"/>
    </source>
</evidence>
<gene>
    <name evidence="1" type="ORF">SAMN05421643_10870</name>
</gene>
<dbReference type="InterPro" id="IPR029044">
    <property type="entry name" value="Nucleotide-diphossugar_trans"/>
</dbReference>
<name>A0A1H3J7Q0_9GAMM</name>
<proteinExistence type="predicted"/>
<dbReference type="STRING" id="595670.SAMN05421643_10870"/>
<organism evidence="1 2">
    <name type="scientific">Acinetobacter kyonggiensis</name>
    <dbReference type="NCBI Taxonomy" id="595670"/>
    <lineage>
        <taxon>Bacteria</taxon>
        <taxon>Pseudomonadati</taxon>
        <taxon>Pseudomonadota</taxon>
        <taxon>Gammaproteobacteria</taxon>
        <taxon>Moraxellales</taxon>
        <taxon>Moraxellaceae</taxon>
        <taxon>Acinetobacter</taxon>
    </lineage>
</organism>
<dbReference type="AlphaFoldDB" id="A0A1H3J7Q0"/>
<evidence type="ECO:0008006" key="3">
    <source>
        <dbReference type="Google" id="ProtNLM"/>
    </source>
</evidence>